<organism evidence="1 2">
    <name type="scientific">Anguilla anguilla</name>
    <name type="common">European freshwater eel</name>
    <name type="synonym">Muraena anguilla</name>
    <dbReference type="NCBI Taxonomy" id="7936"/>
    <lineage>
        <taxon>Eukaryota</taxon>
        <taxon>Metazoa</taxon>
        <taxon>Chordata</taxon>
        <taxon>Craniata</taxon>
        <taxon>Vertebrata</taxon>
        <taxon>Euteleostomi</taxon>
        <taxon>Actinopterygii</taxon>
        <taxon>Neopterygii</taxon>
        <taxon>Teleostei</taxon>
        <taxon>Anguilliformes</taxon>
        <taxon>Anguillidae</taxon>
        <taxon>Anguilla</taxon>
    </lineage>
</organism>
<evidence type="ECO:0000313" key="1">
    <source>
        <dbReference type="EMBL" id="KAG5850105.1"/>
    </source>
</evidence>
<gene>
    <name evidence="1" type="ORF">ANANG_G00078700</name>
</gene>
<accession>A0A9D3MMN4</accession>
<sequence length="107" mass="11821">MNDDGEMLCTHCPANGGCTLQTDIRNREFGSSCRSASSCSFMWHQKSSCRSASSCSFMWHQKSSCRSASSWKCQFMQLHVASKAAATCLRVYICPLKGALVDHSQVE</sequence>
<proteinExistence type="predicted"/>
<keyword evidence="2" id="KW-1185">Reference proteome</keyword>
<dbReference type="Proteomes" id="UP001044222">
    <property type="component" value="Unassembled WGS sequence"/>
</dbReference>
<comment type="caution">
    <text evidence="1">The sequence shown here is derived from an EMBL/GenBank/DDBJ whole genome shotgun (WGS) entry which is preliminary data.</text>
</comment>
<dbReference type="AlphaFoldDB" id="A0A9D3MMN4"/>
<reference evidence="1" key="1">
    <citation type="submission" date="2021-01" db="EMBL/GenBank/DDBJ databases">
        <title>A chromosome-scale assembly of European eel, Anguilla anguilla.</title>
        <authorList>
            <person name="Henkel C."/>
            <person name="Jong-Raadsen S.A."/>
            <person name="Dufour S."/>
            <person name="Weltzien F.-A."/>
            <person name="Palstra A.P."/>
            <person name="Pelster B."/>
            <person name="Spaink H.P."/>
            <person name="Van Den Thillart G.E."/>
            <person name="Jansen H."/>
            <person name="Zahm M."/>
            <person name="Klopp C."/>
            <person name="Cedric C."/>
            <person name="Louis A."/>
            <person name="Berthelot C."/>
            <person name="Parey E."/>
            <person name="Roest Crollius H."/>
            <person name="Montfort J."/>
            <person name="Robinson-Rechavi M."/>
            <person name="Bucao C."/>
            <person name="Bouchez O."/>
            <person name="Gislard M."/>
            <person name="Lluch J."/>
            <person name="Milhes M."/>
            <person name="Lampietro C."/>
            <person name="Lopez Roques C."/>
            <person name="Donnadieu C."/>
            <person name="Braasch I."/>
            <person name="Desvignes T."/>
            <person name="Postlethwait J."/>
            <person name="Bobe J."/>
            <person name="Guiguen Y."/>
            <person name="Dirks R."/>
        </authorList>
    </citation>
    <scope>NUCLEOTIDE SEQUENCE</scope>
    <source>
        <strain evidence="1">Tag_6206</strain>
        <tissue evidence="1">Liver</tissue>
    </source>
</reference>
<protein>
    <submittedName>
        <fullName evidence="1">Uncharacterized protein</fullName>
    </submittedName>
</protein>
<evidence type="ECO:0000313" key="2">
    <source>
        <dbReference type="Proteomes" id="UP001044222"/>
    </source>
</evidence>
<name>A0A9D3MMN4_ANGAN</name>
<dbReference type="EMBL" id="JAFIRN010000004">
    <property type="protein sequence ID" value="KAG5850105.1"/>
    <property type="molecule type" value="Genomic_DNA"/>
</dbReference>